<sequence length="86" mass="9553">MVILGCQTLGSRVTPNSPPEAPSSCHRPHCTTEKTPGPGKHEQHLNAISREQDYHRKRRHPLPMATLTATKPPYGQRFGKPADFVT</sequence>
<dbReference type="Proteomes" id="UP000324222">
    <property type="component" value="Unassembled WGS sequence"/>
</dbReference>
<comment type="caution">
    <text evidence="2">The sequence shown here is derived from an EMBL/GenBank/DDBJ whole genome shotgun (WGS) entry which is preliminary data.</text>
</comment>
<organism evidence="2 3">
    <name type="scientific">Portunus trituberculatus</name>
    <name type="common">Swimming crab</name>
    <name type="synonym">Neptunus trituberculatus</name>
    <dbReference type="NCBI Taxonomy" id="210409"/>
    <lineage>
        <taxon>Eukaryota</taxon>
        <taxon>Metazoa</taxon>
        <taxon>Ecdysozoa</taxon>
        <taxon>Arthropoda</taxon>
        <taxon>Crustacea</taxon>
        <taxon>Multicrustacea</taxon>
        <taxon>Malacostraca</taxon>
        <taxon>Eumalacostraca</taxon>
        <taxon>Eucarida</taxon>
        <taxon>Decapoda</taxon>
        <taxon>Pleocyemata</taxon>
        <taxon>Brachyura</taxon>
        <taxon>Eubrachyura</taxon>
        <taxon>Portunoidea</taxon>
        <taxon>Portunidae</taxon>
        <taxon>Portuninae</taxon>
        <taxon>Portunus</taxon>
    </lineage>
</organism>
<name>A0A5B7H4H0_PORTR</name>
<dbReference type="AlphaFoldDB" id="A0A5B7H4H0"/>
<protein>
    <submittedName>
        <fullName evidence="2">Uncharacterized protein</fullName>
    </submittedName>
</protein>
<keyword evidence="3" id="KW-1185">Reference proteome</keyword>
<feature type="region of interest" description="Disordered" evidence="1">
    <location>
        <begin position="1"/>
        <end position="43"/>
    </location>
</feature>
<proteinExistence type="predicted"/>
<gene>
    <name evidence="2" type="ORF">E2C01_057836</name>
</gene>
<reference evidence="2 3" key="1">
    <citation type="submission" date="2019-05" db="EMBL/GenBank/DDBJ databases">
        <title>Another draft genome of Portunus trituberculatus and its Hox gene families provides insights of decapod evolution.</title>
        <authorList>
            <person name="Jeong J.-H."/>
            <person name="Song I."/>
            <person name="Kim S."/>
            <person name="Choi T."/>
            <person name="Kim D."/>
            <person name="Ryu S."/>
            <person name="Kim W."/>
        </authorList>
    </citation>
    <scope>NUCLEOTIDE SEQUENCE [LARGE SCALE GENOMIC DNA]</scope>
    <source>
        <tissue evidence="2">Muscle</tissue>
    </source>
</reference>
<evidence type="ECO:0000313" key="3">
    <source>
        <dbReference type="Proteomes" id="UP000324222"/>
    </source>
</evidence>
<evidence type="ECO:0000313" key="2">
    <source>
        <dbReference type="EMBL" id="MPC63734.1"/>
    </source>
</evidence>
<dbReference type="EMBL" id="VSRR010021203">
    <property type="protein sequence ID" value="MPC63734.1"/>
    <property type="molecule type" value="Genomic_DNA"/>
</dbReference>
<feature type="region of interest" description="Disordered" evidence="1">
    <location>
        <begin position="57"/>
        <end position="86"/>
    </location>
</feature>
<evidence type="ECO:0000256" key="1">
    <source>
        <dbReference type="SAM" id="MobiDB-lite"/>
    </source>
</evidence>
<accession>A0A5B7H4H0</accession>